<dbReference type="Proteomes" id="UP001162992">
    <property type="component" value="Chromosome 12"/>
</dbReference>
<evidence type="ECO:0000313" key="2">
    <source>
        <dbReference type="Proteomes" id="UP001162992"/>
    </source>
</evidence>
<name>A0ACC2BZZ5_DIPCM</name>
<accession>A0ACC2BZZ5</accession>
<keyword evidence="2" id="KW-1185">Reference proteome</keyword>
<organism evidence="1 2">
    <name type="scientific">Diphasiastrum complanatum</name>
    <name type="common">Issler's clubmoss</name>
    <name type="synonym">Lycopodium complanatum</name>
    <dbReference type="NCBI Taxonomy" id="34168"/>
    <lineage>
        <taxon>Eukaryota</taxon>
        <taxon>Viridiplantae</taxon>
        <taxon>Streptophyta</taxon>
        <taxon>Embryophyta</taxon>
        <taxon>Tracheophyta</taxon>
        <taxon>Lycopodiopsida</taxon>
        <taxon>Lycopodiales</taxon>
        <taxon>Lycopodiaceae</taxon>
        <taxon>Lycopodioideae</taxon>
        <taxon>Diphasiastrum</taxon>
    </lineage>
</organism>
<reference evidence="2" key="1">
    <citation type="journal article" date="2024" name="Proc. Natl. Acad. Sci. U.S.A.">
        <title>Extraordinary preservation of gene collinearity over three hundred million years revealed in homosporous lycophytes.</title>
        <authorList>
            <person name="Li C."/>
            <person name="Wickell D."/>
            <person name="Kuo L.Y."/>
            <person name="Chen X."/>
            <person name="Nie B."/>
            <person name="Liao X."/>
            <person name="Peng D."/>
            <person name="Ji J."/>
            <person name="Jenkins J."/>
            <person name="Williams M."/>
            <person name="Shu S."/>
            <person name="Plott C."/>
            <person name="Barry K."/>
            <person name="Rajasekar S."/>
            <person name="Grimwood J."/>
            <person name="Han X."/>
            <person name="Sun S."/>
            <person name="Hou Z."/>
            <person name="He W."/>
            <person name="Dai G."/>
            <person name="Sun C."/>
            <person name="Schmutz J."/>
            <person name="Leebens-Mack J.H."/>
            <person name="Li F.W."/>
            <person name="Wang L."/>
        </authorList>
    </citation>
    <scope>NUCLEOTIDE SEQUENCE [LARGE SCALE GENOMIC DNA]</scope>
    <source>
        <strain evidence="2">cv. PW_Plant_1</strain>
    </source>
</reference>
<evidence type="ECO:0000313" key="1">
    <source>
        <dbReference type="EMBL" id="KAJ7535339.1"/>
    </source>
</evidence>
<sequence length="264" mass="30756">MMEKLKTKLCLSTAFHPKIDGQTERVNQWLECYLRQTNKQNGFWLHLAEVSYNSTPHMSIGMTPFYALYGCEPTTPIDMELADVTVAAVADELQNMQNILKANQDHMREAQQKMKYYTDKLRSFREFHEGDYVYLRLQPYRQSVLKKTKSEKLSPQFYGPYQIVKRVGELAYELDLPTITKMHNVFHVSLLKKHIGKNVQTVVELPPINEEGNLEVELETVVGYRDKELRNGKRIQHMTLSMCNGLSRLGKKSCQNDWYILDAE</sequence>
<dbReference type="EMBL" id="CM055103">
    <property type="protein sequence ID" value="KAJ7535339.1"/>
    <property type="molecule type" value="Genomic_DNA"/>
</dbReference>
<protein>
    <submittedName>
        <fullName evidence="1">Uncharacterized protein</fullName>
    </submittedName>
</protein>
<gene>
    <name evidence="1" type="ORF">O6H91_12G029100</name>
</gene>
<proteinExistence type="predicted"/>
<comment type="caution">
    <text evidence="1">The sequence shown here is derived from an EMBL/GenBank/DDBJ whole genome shotgun (WGS) entry which is preliminary data.</text>
</comment>